<feature type="transmembrane region" description="Helical" evidence="1">
    <location>
        <begin position="188"/>
        <end position="210"/>
    </location>
</feature>
<keyword evidence="3" id="KW-1185">Reference proteome</keyword>
<keyword evidence="1" id="KW-1133">Transmembrane helix</keyword>
<sequence>MGAAEVSAVVVREVVGVEAAAPSSTPSEEPAVPGGIHRLPWAAVALQGTRPVATALVAVPVLVECRDQSMVGTWVVKLAQEALQRARAPGWAPGGLQAVAAPAGCRGWAVTLGKMAAAAAWCLVVGAGQVTAVAALVLVMEVAAGLSFVAAVRSTAAAVRLTAAAAVRLTAAAIQSTAAAAVRLTVAAVRLTVAPVMVVWVAAAAAVAGWAAAAAVAGWAAAAVVGHFGLAAGVAG</sequence>
<organism evidence="2 3">
    <name type="scientific">Pleodorina starrii</name>
    <dbReference type="NCBI Taxonomy" id="330485"/>
    <lineage>
        <taxon>Eukaryota</taxon>
        <taxon>Viridiplantae</taxon>
        <taxon>Chlorophyta</taxon>
        <taxon>core chlorophytes</taxon>
        <taxon>Chlorophyceae</taxon>
        <taxon>CS clade</taxon>
        <taxon>Chlamydomonadales</taxon>
        <taxon>Volvocaceae</taxon>
        <taxon>Pleodorina</taxon>
    </lineage>
</organism>
<keyword evidence="1" id="KW-0472">Membrane</keyword>
<feature type="transmembrane region" description="Helical" evidence="1">
    <location>
        <begin position="216"/>
        <end position="235"/>
    </location>
</feature>
<name>A0A9W6F735_9CHLO</name>
<accession>A0A9W6F735</accession>
<proteinExistence type="predicted"/>
<evidence type="ECO:0000313" key="2">
    <source>
        <dbReference type="EMBL" id="GLC58902.1"/>
    </source>
</evidence>
<protein>
    <submittedName>
        <fullName evidence="2">Uncharacterized protein</fullName>
    </submittedName>
</protein>
<gene>
    <name evidence="2" type="primary">PLESTB002116</name>
    <name evidence="2" type="ORF">PLESTB_001415500</name>
</gene>
<evidence type="ECO:0000313" key="3">
    <source>
        <dbReference type="Proteomes" id="UP001165080"/>
    </source>
</evidence>
<dbReference type="AlphaFoldDB" id="A0A9W6F735"/>
<evidence type="ECO:0000256" key="1">
    <source>
        <dbReference type="SAM" id="Phobius"/>
    </source>
</evidence>
<comment type="caution">
    <text evidence="2">The sequence shown here is derived from an EMBL/GenBank/DDBJ whole genome shotgun (WGS) entry which is preliminary data.</text>
</comment>
<keyword evidence="1" id="KW-0812">Transmembrane</keyword>
<dbReference type="EMBL" id="BRXU01000025">
    <property type="protein sequence ID" value="GLC58902.1"/>
    <property type="molecule type" value="Genomic_DNA"/>
</dbReference>
<reference evidence="2 3" key="1">
    <citation type="journal article" date="2023" name="Commun. Biol.">
        <title>Reorganization of the ancestral sex-determining regions during the evolution of trioecy in Pleodorina starrii.</title>
        <authorList>
            <person name="Takahashi K."/>
            <person name="Suzuki S."/>
            <person name="Kawai-Toyooka H."/>
            <person name="Yamamoto K."/>
            <person name="Hamaji T."/>
            <person name="Ootsuki R."/>
            <person name="Yamaguchi H."/>
            <person name="Kawachi M."/>
            <person name="Higashiyama T."/>
            <person name="Nozaki H."/>
        </authorList>
    </citation>
    <scope>NUCLEOTIDE SEQUENCE [LARGE SCALE GENOMIC DNA]</scope>
    <source>
        <strain evidence="2 3">NIES-4479</strain>
    </source>
</reference>
<feature type="transmembrane region" description="Helical" evidence="1">
    <location>
        <begin position="116"/>
        <end position="140"/>
    </location>
</feature>
<dbReference type="Proteomes" id="UP001165080">
    <property type="component" value="Unassembled WGS sequence"/>
</dbReference>